<protein>
    <submittedName>
        <fullName evidence="3">Helix-turn-helix transcriptional regulator</fullName>
    </submittedName>
</protein>
<accession>A0AAE4T272</accession>
<evidence type="ECO:0000259" key="1">
    <source>
        <dbReference type="PROSITE" id="PS50943"/>
    </source>
</evidence>
<dbReference type="Proteomes" id="UP001186159">
    <property type="component" value="Unassembled WGS sequence"/>
</dbReference>
<dbReference type="SUPFAM" id="SSF47413">
    <property type="entry name" value="lambda repressor-like DNA-binding domains"/>
    <property type="match status" value="1"/>
</dbReference>
<dbReference type="InterPro" id="IPR010982">
    <property type="entry name" value="Lambda_DNA-bd_dom_sf"/>
</dbReference>
<dbReference type="EMBL" id="JAWHVL010000028">
    <property type="protein sequence ID" value="MDV2633455.1"/>
    <property type="molecule type" value="Genomic_DNA"/>
</dbReference>
<evidence type="ECO:0000313" key="2">
    <source>
        <dbReference type="EMBL" id="MDV2619214.1"/>
    </source>
</evidence>
<dbReference type="SMART" id="SM00530">
    <property type="entry name" value="HTH_XRE"/>
    <property type="match status" value="1"/>
</dbReference>
<dbReference type="Pfam" id="PF13443">
    <property type="entry name" value="HTH_26"/>
    <property type="match status" value="1"/>
</dbReference>
<comment type="caution">
    <text evidence="3">The sequence shown here is derived from an EMBL/GenBank/DDBJ whole genome shotgun (WGS) entry which is preliminary data.</text>
</comment>
<dbReference type="Gene3D" id="1.10.260.40">
    <property type="entry name" value="lambda repressor-like DNA-binding domains"/>
    <property type="match status" value="1"/>
</dbReference>
<sequence>MPSDLGNLLVMAENIQYYMDKKGINSARLAEDLNIKYTTVRNWLQAKNYPRIDKIEMMANYFGIEKSDLVERRDNKTGENMEPIDLSELANTDDDAVWDKLVSSGGRPLTEKDKAMIRLVFADRWDEITQKAKDIDNNNNNK</sequence>
<name>A0AAE4T272_9LACT</name>
<feature type="domain" description="HTH cro/C1-type" evidence="1">
    <location>
        <begin position="15"/>
        <end position="69"/>
    </location>
</feature>
<gene>
    <name evidence="2" type="ORF">RZO27_08790</name>
    <name evidence="3" type="ORF">RZO31_11350</name>
</gene>
<dbReference type="GO" id="GO:0003677">
    <property type="term" value="F:DNA binding"/>
    <property type="evidence" value="ECO:0007669"/>
    <property type="project" value="InterPro"/>
</dbReference>
<dbReference type="AlphaFoldDB" id="A0AAE4T272"/>
<dbReference type="InterPro" id="IPR009498">
    <property type="entry name" value="Phage_4268_Orf1_C"/>
</dbReference>
<dbReference type="EMBL" id="JAWHVN010000038">
    <property type="protein sequence ID" value="MDV2619214.1"/>
    <property type="molecule type" value="Genomic_DNA"/>
</dbReference>
<reference evidence="3 5" key="1">
    <citation type="submission" date="2023-10" db="EMBL/GenBank/DDBJ databases">
        <title>Production of high quality cheese from raw caw milk (raw cheese).</title>
        <authorList>
            <person name="Samouris G."/>
        </authorList>
    </citation>
    <scope>NUCLEOTIDE SEQUENCE</scope>
    <source>
        <strain evidence="3">M17-3</strain>
        <strain evidence="2 5">MRS-5</strain>
    </source>
</reference>
<dbReference type="InterPro" id="IPR001387">
    <property type="entry name" value="Cro/C1-type_HTH"/>
</dbReference>
<evidence type="ECO:0000313" key="5">
    <source>
        <dbReference type="Proteomes" id="UP001186159"/>
    </source>
</evidence>
<organism evidence="3 4">
    <name type="scientific">Lactococcus lactis</name>
    <dbReference type="NCBI Taxonomy" id="1358"/>
    <lineage>
        <taxon>Bacteria</taxon>
        <taxon>Bacillati</taxon>
        <taxon>Bacillota</taxon>
        <taxon>Bacilli</taxon>
        <taxon>Lactobacillales</taxon>
        <taxon>Streptococcaceae</taxon>
        <taxon>Lactococcus</taxon>
    </lineage>
</organism>
<dbReference type="RefSeq" id="WP_251915296.1">
    <property type="nucleotide sequence ID" value="NZ_JAMRVV010000003.1"/>
</dbReference>
<dbReference type="Pfam" id="PF06543">
    <property type="entry name" value="Lac_bphage_repr"/>
    <property type="match status" value="1"/>
</dbReference>
<proteinExistence type="predicted"/>
<evidence type="ECO:0000313" key="3">
    <source>
        <dbReference type="EMBL" id="MDV2633455.1"/>
    </source>
</evidence>
<evidence type="ECO:0000313" key="4">
    <source>
        <dbReference type="Proteomes" id="UP001186047"/>
    </source>
</evidence>
<dbReference type="PROSITE" id="PS50943">
    <property type="entry name" value="HTH_CROC1"/>
    <property type="match status" value="1"/>
</dbReference>
<dbReference type="CDD" id="cd00093">
    <property type="entry name" value="HTH_XRE"/>
    <property type="match status" value="1"/>
</dbReference>
<dbReference type="Proteomes" id="UP001186047">
    <property type="component" value="Unassembled WGS sequence"/>
</dbReference>